<gene>
    <name evidence="5" type="ORF">ACFQO1_12785</name>
</gene>
<name>A0ABW2MXT4_9FLAO</name>
<organism evidence="5 6">
    <name type="scientific">Jejudonia soesokkakensis</name>
    <dbReference type="NCBI Taxonomy" id="1323432"/>
    <lineage>
        <taxon>Bacteria</taxon>
        <taxon>Pseudomonadati</taxon>
        <taxon>Bacteroidota</taxon>
        <taxon>Flavobacteriia</taxon>
        <taxon>Flavobacteriales</taxon>
        <taxon>Flavobacteriaceae</taxon>
        <taxon>Jejudonia</taxon>
    </lineage>
</organism>
<comment type="caution">
    <text evidence="5">The sequence shown here is derived from an EMBL/GenBank/DDBJ whole genome shotgun (WGS) entry which is preliminary data.</text>
</comment>
<dbReference type="EMBL" id="JBHTBN010000007">
    <property type="protein sequence ID" value="MFC7358570.1"/>
    <property type="molecule type" value="Genomic_DNA"/>
</dbReference>
<keyword evidence="2" id="KW-0175">Coiled coil</keyword>
<dbReference type="Proteomes" id="UP001596415">
    <property type="component" value="Unassembled WGS sequence"/>
</dbReference>
<keyword evidence="6" id="KW-1185">Reference proteome</keyword>
<feature type="coiled-coil region" evidence="2">
    <location>
        <begin position="148"/>
        <end position="175"/>
    </location>
</feature>
<evidence type="ECO:0000313" key="5">
    <source>
        <dbReference type="EMBL" id="MFC7358570.1"/>
    </source>
</evidence>
<evidence type="ECO:0000256" key="2">
    <source>
        <dbReference type="SAM" id="Coils"/>
    </source>
</evidence>
<dbReference type="Pfam" id="PF13525">
    <property type="entry name" value="YfiO"/>
    <property type="match status" value="1"/>
</dbReference>
<dbReference type="RefSeq" id="WP_380218550.1">
    <property type="nucleotide sequence ID" value="NZ_JBHTBN010000007.1"/>
</dbReference>
<dbReference type="InterPro" id="IPR011990">
    <property type="entry name" value="TPR-like_helical_dom_sf"/>
</dbReference>
<accession>A0ABW2MXT4</accession>
<protein>
    <submittedName>
        <fullName evidence="5">Outer membrane protein assembly factor BamD</fullName>
    </submittedName>
</protein>
<feature type="chain" id="PRO_5045732442" evidence="3">
    <location>
        <begin position="22"/>
        <end position="271"/>
    </location>
</feature>
<feature type="signal peptide" evidence="3">
    <location>
        <begin position="1"/>
        <end position="21"/>
    </location>
</feature>
<dbReference type="PROSITE" id="PS51257">
    <property type="entry name" value="PROKAR_LIPOPROTEIN"/>
    <property type="match status" value="1"/>
</dbReference>
<dbReference type="InterPro" id="IPR039565">
    <property type="entry name" value="BamD-like"/>
</dbReference>
<feature type="domain" description="Outer membrane lipoprotein BamD-like" evidence="4">
    <location>
        <begin position="31"/>
        <end position="175"/>
    </location>
</feature>
<proteinExistence type="predicted"/>
<sequence length="271" mass="31521">MKTKILILFCSVILFASCSQYQRVLNGDDTSRKYAMADSLYNAGKYKKSLQLMEQIVPAYRGKAQAQRLMFIYANSFYLLEDYYLAGYQFERFEQTYPTSDSVEVAAYRSARSFYELSPRYSLDQKDTYTGLEKLQKFINKYPESEKRIEANALVKELREKLEKKDIEIANQHLRTAQTFGSYKPAIESYDNFITDHPGSIYRKDAFFGRFNAAYQQAINSLPSLVNQRLLSAKEFYNSFNKYYSDSDLKDEADAILQDINNRLEVSEPTS</sequence>
<keyword evidence="1 3" id="KW-0732">Signal</keyword>
<evidence type="ECO:0000256" key="3">
    <source>
        <dbReference type="SAM" id="SignalP"/>
    </source>
</evidence>
<reference evidence="6" key="1">
    <citation type="journal article" date="2019" name="Int. J. Syst. Evol. Microbiol.">
        <title>The Global Catalogue of Microorganisms (GCM) 10K type strain sequencing project: providing services to taxonomists for standard genome sequencing and annotation.</title>
        <authorList>
            <consortium name="The Broad Institute Genomics Platform"/>
            <consortium name="The Broad Institute Genome Sequencing Center for Infectious Disease"/>
            <person name="Wu L."/>
            <person name="Ma J."/>
        </authorList>
    </citation>
    <scope>NUCLEOTIDE SEQUENCE [LARGE SCALE GENOMIC DNA]</scope>
    <source>
        <strain evidence="6">CGMCC 1.16306</strain>
    </source>
</reference>
<dbReference type="Gene3D" id="1.25.40.10">
    <property type="entry name" value="Tetratricopeptide repeat domain"/>
    <property type="match status" value="1"/>
</dbReference>
<evidence type="ECO:0000259" key="4">
    <source>
        <dbReference type="Pfam" id="PF13525"/>
    </source>
</evidence>
<evidence type="ECO:0000256" key="1">
    <source>
        <dbReference type="ARBA" id="ARBA00022729"/>
    </source>
</evidence>
<evidence type="ECO:0000313" key="6">
    <source>
        <dbReference type="Proteomes" id="UP001596415"/>
    </source>
</evidence>